<dbReference type="GO" id="GO:0008168">
    <property type="term" value="F:methyltransferase activity"/>
    <property type="evidence" value="ECO:0007669"/>
    <property type="project" value="UniProtKB-KW"/>
</dbReference>
<dbReference type="InterPro" id="IPR010627">
    <property type="entry name" value="Prepilin_pept_A24_N"/>
</dbReference>
<dbReference type="PANTHER" id="PTHR30487:SF0">
    <property type="entry name" value="PREPILIN LEADER PEPTIDASE_N-METHYLTRANSFERASE-RELATED"/>
    <property type="match status" value="1"/>
</dbReference>
<comment type="function">
    <text evidence="9">Plays an essential role in type IV pili and type II pseudopili formation by proteolytically removing the leader sequence from substrate proteins and subsequently monomethylating the alpha-amino group of the newly exposed N-terminal phenylalanine.</text>
</comment>
<evidence type="ECO:0000256" key="6">
    <source>
        <dbReference type="ARBA" id="ARBA00022989"/>
    </source>
</evidence>
<keyword evidence="6 10" id="KW-1133">Transmembrane helix</keyword>
<feature type="transmembrane region" description="Helical" evidence="10">
    <location>
        <begin position="146"/>
        <end position="163"/>
    </location>
</feature>
<evidence type="ECO:0000256" key="2">
    <source>
        <dbReference type="ARBA" id="ARBA00005801"/>
    </source>
</evidence>
<feature type="transmembrane region" description="Helical" evidence="10">
    <location>
        <begin position="110"/>
        <end position="140"/>
    </location>
</feature>
<keyword evidence="9" id="KW-0808">Transferase</keyword>
<dbReference type="GO" id="GO:0004190">
    <property type="term" value="F:aspartic-type endopeptidase activity"/>
    <property type="evidence" value="ECO:0007669"/>
    <property type="project" value="UniProtKB-EC"/>
</dbReference>
<evidence type="ECO:0000313" key="14">
    <source>
        <dbReference type="Proteomes" id="UP000623776"/>
    </source>
</evidence>
<dbReference type="GO" id="GO:0032259">
    <property type="term" value="P:methylation"/>
    <property type="evidence" value="ECO:0007669"/>
    <property type="project" value="UniProtKB-KW"/>
</dbReference>
<keyword evidence="9" id="KW-0489">Methyltransferase</keyword>
<feature type="domain" description="Prepilin peptidase A24 N-terminal" evidence="12">
    <location>
        <begin position="14"/>
        <end position="116"/>
    </location>
</feature>
<comment type="caution">
    <text evidence="13">The sequence shown here is derived from an EMBL/GenBank/DDBJ whole genome shotgun (WGS) entry which is preliminary data.</text>
</comment>
<feature type="transmembrane region" description="Helical" evidence="10">
    <location>
        <begin position="257"/>
        <end position="279"/>
    </location>
</feature>
<comment type="similarity">
    <text evidence="2 8">Belongs to the peptidase A24 family.</text>
</comment>
<keyword evidence="4" id="KW-0997">Cell inner membrane</keyword>
<evidence type="ECO:0000256" key="4">
    <source>
        <dbReference type="ARBA" id="ARBA00022519"/>
    </source>
</evidence>
<organism evidence="13 14">
    <name type="scientific">Vreelandella hamiltonii</name>
    <dbReference type="NCBI Taxonomy" id="502829"/>
    <lineage>
        <taxon>Bacteria</taxon>
        <taxon>Pseudomonadati</taxon>
        <taxon>Pseudomonadota</taxon>
        <taxon>Gammaproteobacteria</taxon>
        <taxon>Oceanospirillales</taxon>
        <taxon>Halomonadaceae</taxon>
        <taxon>Vreelandella</taxon>
    </lineage>
</organism>
<dbReference type="GO" id="GO:0005886">
    <property type="term" value="C:plasma membrane"/>
    <property type="evidence" value="ECO:0007669"/>
    <property type="project" value="UniProtKB-SubCell"/>
</dbReference>
<feature type="domain" description="Prepilin type IV endopeptidase peptidase" evidence="11">
    <location>
        <begin position="131"/>
        <end position="238"/>
    </location>
</feature>
<sequence length="280" mass="30629">MGLSPILLLAISLVLGLCLGSFLNVVITRLPVMLMRQWRNEALIALEQPPEAHPRFNLAYPASLCPSCEHAIAWHDNLPLLGWLKRRGRCANCHTRISPQYPVVELMGGLLAVAVVQLHGATLASLFLYAACLTLLVLAVIDLRTYLLPDILTLPLLWMGLLYQLLFQPLMLPSAVIGAMAGYLILWSFYWLFKLLTGKEGMGFGDFKLLAGLGAWLGWEMLPLLLIVSAGLGAIIGLGVQAMMPKLRGQPMPFGPFLALAGWLGLLAGNELMALYLSLF</sequence>
<dbReference type="PANTHER" id="PTHR30487">
    <property type="entry name" value="TYPE 4 PREPILIN-LIKE PROTEINS LEADER PEPTIDE-PROCESSING ENZYME"/>
    <property type="match status" value="1"/>
</dbReference>
<dbReference type="InterPro" id="IPR014032">
    <property type="entry name" value="Peptidase_A24A_bac"/>
</dbReference>
<dbReference type="Gene3D" id="1.20.120.1220">
    <property type="match status" value="1"/>
</dbReference>
<reference evidence="14" key="1">
    <citation type="journal article" date="2019" name="Int. J. Syst. Evol. Microbiol.">
        <title>The Global Catalogue of Microorganisms (GCM) 10K type strain sequencing project: providing services to taxonomists for standard genome sequencing and annotation.</title>
        <authorList>
            <consortium name="The Broad Institute Genomics Platform"/>
            <consortium name="The Broad Institute Genome Sequencing Center for Infectious Disease"/>
            <person name="Wu L."/>
            <person name="Ma J."/>
        </authorList>
    </citation>
    <scope>NUCLEOTIDE SEQUENCE [LARGE SCALE GENOMIC DNA]</scope>
    <source>
        <strain evidence="14">KCTC 22154</strain>
    </source>
</reference>
<proteinExistence type="inferred from homology"/>
<evidence type="ECO:0000256" key="1">
    <source>
        <dbReference type="ARBA" id="ARBA00004429"/>
    </source>
</evidence>
<dbReference type="InterPro" id="IPR050882">
    <property type="entry name" value="Prepilin_peptidase/N-MTase"/>
</dbReference>
<evidence type="ECO:0000256" key="10">
    <source>
        <dbReference type="SAM" id="Phobius"/>
    </source>
</evidence>
<gene>
    <name evidence="13" type="primary">gspO</name>
    <name evidence="13" type="ORF">GCM10007157_11440</name>
</gene>
<protein>
    <recommendedName>
        <fullName evidence="9">Prepilin leader peptidase/N-methyltransferase</fullName>
        <ecNumber evidence="9">2.1.1.-</ecNumber>
        <ecNumber evidence="9">3.4.23.43</ecNumber>
    </recommendedName>
</protein>
<dbReference type="Proteomes" id="UP000623776">
    <property type="component" value="Unassembled WGS sequence"/>
</dbReference>
<dbReference type="RefSeq" id="WP_096923037.1">
    <property type="nucleotide sequence ID" value="NZ_BMXN01000005.1"/>
</dbReference>
<feature type="transmembrane region" description="Helical" evidence="10">
    <location>
        <begin position="6"/>
        <end position="27"/>
    </location>
</feature>
<evidence type="ECO:0000313" key="13">
    <source>
        <dbReference type="EMBL" id="GGW22479.1"/>
    </source>
</evidence>
<dbReference type="EC" id="3.4.23.43" evidence="9"/>
<evidence type="ECO:0000259" key="11">
    <source>
        <dbReference type="Pfam" id="PF01478"/>
    </source>
</evidence>
<dbReference type="InterPro" id="IPR000045">
    <property type="entry name" value="Prepilin_IV_endopep_pep"/>
</dbReference>
<keyword evidence="14" id="KW-1185">Reference proteome</keyword>
<feature type="transmembrane region" description="Helical" evidence="10">
    <location>
        <begin position="170"/>
        <end position="193"/>
    </location>
</feature>
<dbReference type="Pfam" id="PF01478">
    <property type="entry name" value="Peptidase_A24"/>
    <property type="match status" value="1"/>
</dbReference>
<dbReference type="Pfam" id="PF06750">
    <property type="entry name" value="A24_N_bact"/>
    <property type="match status" value="1"/>
</dbReference>
<evidence type="ECO:0000256" key="8">
    <source>
        <dbReference type="RuleBase" id="RU003793"/>
    </source>
</evidence>
<dbReference type="EC" id="2.1.1.-" evidence="9"/>
<comment type="subcellular location">
    <subcellularLocation>
        <location evidence="1">Cell inner membrane</location>
        <topology evidence="1">Multi-pass membrane protein</topology>
    </subcellularLocation>
    <subcellularLocation>
        <location evidence="9">Cell membrane</location>
        <topology evidence="9">Multi-pass membrane protein</topology>
    </subcellularLocation>
</comment>
<dbReference type="PRINTS" id="PR00864">
    <property type="entry name" value="PREPILNPTASE"/>
</dbReference>
<evidence type="ECO:0000256" key="9">
    <source>
        <dbReference type="RuleBase" id="RU003794"/>
    </source>
</evidence>
<evidence type="ECO:0000256" key="5">
    <source>
        <dbReference type="ARBA" id="ARBA00022692"/>
    </source>
</evidence>
<keyword evidence="9" id="KW-0378">Hydrolase</keyword>
<accession>A0A8H9I0Y6</accession>
<keyword evidence="7 10" id="KW-0472">Membrane</keyword>
<name>A0A8H9I0Y6_9GAMM</name>
<dbReference type="GO" id="GO:0006465">
    <property type="term" value="P:signal peptide processing"/>
    <property type="evidence" value="ECO:0007669"/>
    <property type="project" value="TreeGrafter"/>
</dbReference>
<keyword evidence="9" id="KW-0645">Protease</keyword>
<evidence type="ECO:0000259" key="12">
    <source>
        <dbReference type="Pfam" id="PF06750"/>
    </source>
</evidence>
<keyword evidence="3" id="KW-1003">Cell membrane</keyword>
<dbReference type="EMBL" id="BMXN01000005">
    <property type="protein sequence ID" value="GGW22479.1"/>
    <property type="molecule type" value="Genomic_DNA"/>
</dbReference>
<keyword evidence="5 9" id="KW-0812">Transmembrane</keyword>
<keyword evidence="9" id="KW-0511">Multifunctional enzyme</keyword>
<evidence type="ECO:0000256" key="3">
    <source>
        <dbReference type="ARBA" id="ARBA00022475"/>
    </source>
</evidence>
<comment type="catalytic activity">
    <reaction evidence="9">
        <text>Typically cleaves a -Gly-|-Phe- bond to release an N-terminal, basic peptide of 5-8 residues from type IV prepilin, and then N-methylates the new N-terminal amino group, the methyl donor being S-adenosyl-L-methionine.</text>
        <dbReference type="EC" id="3.4.23.43"/>
    </reaction>
</comment>
<evidence type="ECO:0000256" key="7">
    <source>
        <dbReference type="ARBA" id="ARBA00023136"/>
    </source>
</evidence>
<dbReference type="AlphaFoldDB" id="A0A8H9I0Y6"/>
<feature type="transmembrane region" description="Helical" evidence="10">
    <location>
        <begin position="213"/>
        <end position="236"/>
    </location>
</feature>